<dbReference type="OrthoDB" id="9795680at2"/>
<evidence type="ECO:0000256" key="6">
    <source>
        <dbReference type="PROSITE-ProRule" id="PRU01240"/>
    </source>
</evidence>
<dbReference type="STRING" id="1912961.BU204_32545"/>
<proteinExistence type="inferred from homology"/>
<name>A0A1Q8C687_9PSEU</name>
<dbReference type="GO" id="GO:0006508">
    <property type="term" value="P:proteolysis"/>
    <property type="evidence" value="ECO:0007669"/>
    <property type="project" value="UniProtKB-KW"/>
</dbReference>
<dbReference type="GO" id="GO:0005975">
    <property type="term" value="P:carbohydrate metabolic process"/>
    <property type="evidence" value="ECO:0007669"/>
    <property type="project" value="UniProtKB-ARBA"/>
</dbReference>
<evidence type="ECO:0000256" key="1">
    <source>
        <dbReference type="ARBA" id="ARBA00011073"/>
    </source>
</evidence>
<dbReference type="PRINTS" id="PR00723">
    <property type="entry name" value="SUBTILISIN"/>
</dbReference>
<dbReference type="InterPro" id="IPR023827">
    <property type="entry name" value="Peptidase_S8_Asp-AS"/>
</dbReference>
<dbReference type="InterPro" id="IPR013783">
    <property type="entry name" value="Ig-like_fold"/>
</dbReference>
<evidence type="ECO:0000259" key="9">
    <source>
        <dbReference type="Pfam" id="PF00082"/>
    </source>
</evidence>
<dbReference type="SUPFAM" id="SSF52743">
    <property type="entry name" value="Subtilisin-like"/>
    <property type="match status" value="1"/>
</dbReference>
<dbReference type="AlphaFoldDB" id="A0A1Q8C687"/>
<evidence type="ECO:0000256" key="7">
    <source>
        <dbReference type="RuleBase" id="RU003355"/>
    </source>
</evidence>
<keyword evidence="2 6" id="KW-0645">Protease</keyword>
<keyword evidence="4 6" id="KW-0720">Serine protease</keyword>
<dbReference type="PANTHER" id="PTHR43399:SF4">
    <property type="entry name" value="CELL WALL-ASSOCIATED PROTEASE"/>
    <property type="match status" value="1"/>
</dbReference>
<dbReference type="Pfam" id="PF00082">
    <property type="entry name" value="Peptidase_S8"/>
    <property type="match status" value="1"/>
</dbReference>
<dbReference type="PROSITE" id="PS00137">
    <property type="entry name" value="SUBTILASE_HIS"/>
    <property type="match status" value="1"/>
</dbReference>
<dbReference type="InterPro" id="IPR015500">
    <property type="entry name" value="Peptidase_S8_subtilisin-rel"/>
</dbReference>
<dbReference type="PROSITE" id="PS00136">
    <property type="entry name" value="SUBTILASE_ASP"/>
    <property type="match status" value="1"/>
</dbReference>
<feature type="active site" description="Charge relay system" evidence="5 6">
    <location>
        <position position="408"/>
    </location>
</feature>
<dbReference type="Gene3D" id="3.40.50.200">
    <property type="entry name" value="Peptidase S8/S53 domain"/>
    <property type="match status" value="1"/>
</dbReference>
<dbReference type="Gene3D" id="2.60.40.10">
    <property type="entry name" value="Immunoglobulins"/>
    <property type="match status" value="1"/>
</dbReference>
<feature type="active site" description="Charge relay system" evidence="5 6">
    <location>
        <position position="236"/>
    </location>
</feature>
<dbReference type="PROSITE" id="PS00138">
    <property type="entry name" value="SUBTILASE_SER"/>
    <property type="match status" value="1"/>
</dbReference>
<dbReference type="RefSeq" id="WP_075129640.1">
    <property type="nucleotide sequence ID" value="NZ_MSIE01000082.1"/>
</dbReference>
<feature type="active site" description="Charge relay system" evidence="5 6">
    <location>
        <position position="204"/>
    </location>
</feature>
<evidence type="ECO:0000256" key="3">
    <source>
        <dbReference type="ARBA" id="ARBA00022801"/>
    </source>
</evidence>
<comment type="similarity">
    <text evidence="1 6 7">Belongs to the peptidase S8 family.</text>
</comment>
<sequence>MSRTLPLLVAVASVAALLTGTTTSTAAPTPPTDGRTVTLVTGDRVRVGSDGVLIEPGQARRGTRFSQYRVDGHDYVIPSDALAMVGAGRLDRRLFDVTTLLEMGYDDSSRPDLPLIVTGGRVAAARTATALPSVDGAAVRLPVADRTRFWSSLTGPGAARDADRTIWLDGMRKLHLDQSVPQVGGPAAWQAGYTGRGVTVAVLDTGVDADHPDLAGRVADVRDFTGEQGGTDRDGHGTHVASTIAGSGAASGGRLRGMAPEATLLSGKVCSVDGCPDSAVLAGMEWAARSGAAVVNLSLGGPDGAGLDPLEQAVNALTEQHGTLFVISAGNAGTLGAATVGSPGSAEAALTVGAVDRQNALAPFSSRGPRIGDEGIKPDLTAPGVEIQAAQATGTGGAEPYVRMSGTSMAAPHVTGAAALLAEQHPGWDGPDLKTSLTGAAEPAEDLTPFEQGSGRLDVARAVSQTMRAEPANLSLGRQRWPHDDDEPVTRPVTVHNDGDEAVTMTLSVDATGPDGRPAPDGAFRVLPTEITVGPGAAEQVTVTVDTRVPGPEGTYSGAVVATGGQQRVRVPLVVNREPESYDLTLTHLDRTGASTPRYGTSVYGVDASFSAAPYEPDGTSTVRLPKGHYHVDSAIVEADDSASSKLVHPLVDLAGDTTVSLDARTAIPVEVTVPRPAAIPFATAVGYTRRFPGGDVASIETAEGGAPLYSARVGPAQPVAGLTGQVLSWWGELGPDGRLGAGSHLFNLAWYPARTMPSGYTRHVREEELAVVRAEYRSVVPGASGRRTARPRGPGMAEALLGLGTEAELPMTRTEYYTTDDVEWSEELLEVVDGEPREEEASYATTYRRGPRTVVWGAAPFGPSLPRDLVPWVYREGDLLGSRVKLFGDREHNRAGWSIVDSEHNALYVDGSPVPENGRGTFAVPPRTAEYRLEVGATRSGAYELSTSVSLEWTFTSAHVPEGRATALPVSVIRYTPELDATDTAPAGRRFTVPVLVQRQPGATTARTLRTEVSYDDGRTWQPAHATGRGDHWRAVVNHPSRAGFVSLRTTATDHAGGSVTYTVIRAYRIG</sequence>
<evidence type="ECO:0000256" key="2">
    <source>
        <dbReference type="ARBA" id="ARBA00022670"/>
    </source>
</evidence>
<dbReference type="GO" id="GO:0004252">
    <property type="term" value="F:serine-type endopeptidase activity"/>
    <property type="evidence" value="ECO:0007669"/>
    <property type="project" value="UniProtKB-UniRule"/>
</dbReference>
<dbReference type="InterPro" id="IPR000209">
    <property type="entry name" value="Peptidase_S8/S53_dom"/>
</dbReference>
<evidence type="ECO:0000256" key="4">
    <source>
        <dbReference type="ARBA" id="ARBA00022825"/>
    </source>
</evidence>
<comment type="caution">
    <text evidence="10">The sequence shown here is derived from an EMBL/GenBank/DDBJ whole genome shotgun (WGS) entry which is preliminary data.</text>
</comment>
<evidence type="ECO:0000256" key="8">
    <source>
        <dbReference type="SAM" id="SignalP"/>
    </source>
</evidence>
<feature type="domain" description="Peptidase S8/S53" evidence="9">
    <location>
        <begin position="195"/>
        <end position="455"/>
    </location>
</feature>
<dbReference type="InterPro" id="IPR023828">
    <property type="entry name" value="Peptidase_S8_Ser-AS"/>
</dbReference>
<dbReference type="Proteomes" id="UP000185596">
    <property type="component" value="Unassembled WGS sequence"/>
</dbReference>
<feature type="chain" id="PRO_5012141243" description="Peptidase S8/S53 domain-containing protein" evidence="8">
    <location>
        <begin position="27"/>
        <end position="1072"/>
    </location>
</feature>
<dbReference type="EMBL" id="MSIE01000082">
    <property type="protein sequence ID" value="OLF09875.1"/>
    <property type="molecule type" value="Genomic_DNA"/>
</dbReference>
<protein>
    <recommendedName>
        <fullName evidence="9">Peptidase S8/S53 domain-containing protein</fullName>
    </recommendedName>
</protein>
<evidence type="ECO:0000313" key="11">
    <source>
        <dbReference type="Proteomes" id="UP000185596"/>
    </source>
</evidence>
<dbReference type="InterPro" id="IPR036852">
    <property type="entry name" value="Peptidase_S8/S53_dom_sf"/>
</dbReference>
<accession>A0A1Q8C687</accession>
<keyword evidence="3 6" id="KW-0378">Hydrolase</keyword>
<dbReference type="InterPro" id="IPR051048">
    <property type="entry name" value="Peptidase_S8/S53_subtilisin"/>
</dbReference>
<dbReference type="PANTHER" id="PTHR43399">
    <property type="entry name" value="SUBTILISIN-RELATED"/>
    <property type="match status" value="1"/>
</dbReference>
<feature type="signal peptide" evidence="8">
    <location>
        <begin position="1"/>
        <end position="26"/>
    </location>
</feature>
<evidence type="ECO:0000256" key="5">
    <source>
        <dbReference type="PIRSR" id="PIRSR615500-1"/>
    </source>
</evidence>
<dbReference type="InterPro" id="IPR022398">
    <property type="entry name" value="Peptidase_S8_His-AS"/>
</dbReference>
<reference evidence="10 11" key="1">
    <citation type="submission" date="2016-12" db="EMBL/GenBank/DDBJ databases">
        <title>The draft genome sequence of Actinophytocola sp. 11-183.</title>
        <authorList>
            <person name="Wang W."/>
            <person name="Yuan L."/>
        </authorList>
    </citation>
    <scope>NUCLEOTIDE SEQUENCE [LARGE SCALE GENOMIC DNA]</scope>
    <source>
        <strain evidence="10 11">11-183</strain>
    </source>
</reference>
<dbReference type="PROSITE" id="PS51892">
    <property type="entry name" value="SUBTILASE"/>
    <property type="match status" value="1"/>
</dbReference>
<evidence type="ECO:0000313" key="10">
    <source>
        <dbReference type="EMBL" id="OLF09875.1"/>
    </source>
</evidence>
<keyword evidence="8" id="KW-0732">Signal</keyword>
<gene>
    <name evidence="10" type="ORF">BU204_32545</name>
</gene>
<keyword evidence="11" id="KW-1185">Reference proteome</keyword>
<organism evidence="10 11">
    <name type="scientific">Actinophytocola xanthii</name>
    <dbReference type="NCBI Taxonomy" id="1912961"/>
    <lineage>
        <taxon>Bacteria</taxon>
        <taxon>Bacillati</taxon>
        <taxon>Actinomycetota</taxon>
        <taxon>Actinomycetes</taxon>
        <taxon>Pseudonocardiales</taxon>
        <taxon>Pseudonocardiaceae</taxon>
    </lineage>
</organism>